<evidence type="ECO:0000256" key="2">
    <source>
        <dbReference type="SAM" id="Phobius"/>
    </source>
</evidence>
<accession>A0A9X2H4U9</accession>
<feature type="transmembrane region" description="Helical" evidence="2">
    <location>
        <begin position="35"/>
        <end position="56"/>
    </location>
</feature>
<organism evidence="4 5">
    <name type="scientific">Agromyces terreus</name>
    <dbReference type="NCBI Taxonomy" id="424795"/>
    <lineage>
        <taxon>Bacteria</taxon>
        <taxon>Bacillati</taxon>
        <taxon>Actinomycetota</taxon>
        <taxon>Actinomycetes</taxon>
        <taxon>Micrococcales</taxon>
        <taxon>Microbacteriaceae</taxon>
        <taxon>Agromyces</taxon>
    </lineage>
</organism>
<dbReference type="EMBL" id="JAMZDY010000001">
    <property type="protein sequence ID" value="MCP2372558.1"/>
    <property type="molecule type" value="Genomic_DNA"/>
</dbReference>
<feature type="region of interest" description="Disordered" evidence="1">
    <location>
        <begin position="323"/>
        <end position="358"/>
    </location>
</feature>
<evidence type="ECO:0000256" key="1">
    <source>
        <dbReference type="SAM" id="MobiDB-lite"/>
    </source>
</evidence>
<reference evidence="4" key="1">
    <citation type="submission" date="2022-06" db="EMBL/GenBank/DDBJ databases">
        <title>Sequencing the genomes of 1000 actinobacteria strains.</title>
        <authorList>
            <person name="Klenk H.-P."/>
        </authorList>
    </citation>
    <scope>NUCLEOTIDE SEQUENCE</scope>
    <source>
        <strain evidence="4">DSM 22016</strain>
    </source>
</reference>
<keyword evidence="2" id="KW-0472">Membrane</keyword>
<keyword evidence="5" id="KW-1185">Reference proteome</keyword>
<dbReference type="Pfam" id="PF14257">
    <property type="entry name" value="DUF4349"/>
    <property type="match status" value="1"/>
</dbReference>
<gene>
    <name evidence="4" type="ORF">BJ978_003234</name>
</gene>
<name>A0A9X2H4U9_9MICO</name>
<sequence length="358" mass="36728">MRASQRSNRPGVERQQHPASEVGDHRHPLSRRRNVVVPLAGAALLVAMLAGCSAGGSAMSEQAPAAGGSADGSAPRPLSGEVALSDGAAPDAAEGADAEGTDVERSVVTTGDVYVTVDDPVEAAADAVLIAEQAGGRVDHRTENPGSEVEPAWASLTLRIPADHLDAVLDDLRELGDVTSVSMDASDVTQQHQDLDARITALKTSVGRMTALLAEAKDLGDLIAIESELTSRQGELDGLVQQREQLDDRIAYSTLSVGFATVDVAPAPAPDGFWGGLVAGWNGLLLFLGWLGLAVGVILPWVVAGLAVAAIVVAIVRLARRRDDRPPADPGDPGAAPGADGGAQEAPVAPAHDPATRA</sequence>
<protein>
    <recommendedName>
        <fullName evidence="3">DUF4349 domain-containing protein</fullName>
    </recommendedName>
</protein>
<dbReference type="InterPro" id="IPR025645">
    <property type="entry name" value="DUF4349"/>
</dbReference>
<feature type="transmembrane region" description="Helical" evidence="2">
    <location>
        <begin position="287"/>
        <end position="316"/>
    </location>
</feature>
<feature type="compositionally biased region" description="Low complexity" evidence="1">
    <location>
        <begin position="63"/>
        <end position="75"/>
    </location>
</feature>
<dbReference type="OrthoDB" id="186919at2"/>
<feature type="compositionally biased region" description="Basic and acidic residues" evidence="1">
    <location>
        <begin position="11"/>
        <end position="27"/>
    </location>
</feature>
<dbReference type="RefSeq" id="WP_156997375.1">
    <property type="nucleotide sequence ID" value="NZ_BAAANU010000005.1"/>
</dbReference>
<dbReference type="Proteomes" id="UP001139722">
    <property type="component" value="Unassembled WGS sequence"/>
</dbReference>
<feature type="region of interest" description="Disordered" evidence="1">
    <location>
        <begin position="56"/>
        <end position="102"/>
    </location>
</feature>
<keyword evidence="2" id="KW-0812">Transmembrane</keyword>
<proteinExistence type="predicted"/>
<keyword evidence="2" id="KW-1133">Transmembrane helix</keyword>
<evidence type="ECO:0000313" key="4">
    <source>
        <dbReference type="EMBL" id="MCP2372558.1"/>
    </source>
</evidence>
<feature type="region of interest" description="Disordered" evidence="1">
    <location>
        <begin position="1"/>
        <end position="29"/>
    </location>
</feature>
<comment type="caution">
    <text evidence="4">The sequence shown here is derived from an EMBL/GenBank/DDBJ whole genome shotgun (WGS) entry which is preliminary data.</text>
</comment>
<dbReference type="AlphaFoldDB" id="A0A9X2H4U9"/>
<evidence type="ECO:0000259" key="3">
    <source>
        <dbReference type="Pfam" id="PF14257"/>
    </source>
</evidence>
<feature type="domain" description="DUF4349" evidence="3">
    <location>
        <begin position="105"/>
        <end position="312"/>
    </location>
</feature>
<evidence type="ECO:0000313" key="5">
    <source>
        <dbReference type="Proteomes" id="UP001139722"/>
    </source>
</evidence>